<dbReference type="EMBL" id="BLPF01000004">
    <property type="protein sequence ID" value="GFJ85789.1"/>
    <property type="molecule type" value="Genomic_DNA"/>
</dbReference>
<proteinExistence type="predicted"/>
<reference evidence="1 2" key="1">
    <citation type="submission" date="2020-03" db="EMBL/GenBank/DDBJ databases">
        <title>Whole genome shotgun sequence of Phytohabitans houttuyneae NBRC 108639.</title>
        <authorList>
            <person name="Komaki H."/>
            <person name="Tamura T."/>
        </authorList>
    </citation>
    <scope>NUCLEOTIDE SEQUENCE [LARGE SCALE GENOMIC DNA]</scope>
    <source>
        <strain evidence="1 2">NBRC 108639</strain>
    </source>
</reference>
<gene>
    <name evidence="1" type="ORF">Phou_099690</name>
</gene>
<dbReference type="Pfam" id="PF25680">
    <property type="entry name" value="Mom"/>
    <property type="match status" value="1"/>
</dbReference>
<name>A0A6V8KU06_9ACTN</name>
<evidence type="ECO:0000313" key="2">
    <source>
        <dbReference type="Proteomes" id="UP000482800"/>
    </source>
</evidence>
<reference evidence="1 2" key="2">
    <citation type="submission" date="2020-03" db="EMBL/GenBank/DDBJ databases">
        <authorList>
            <person name="Ichikawa N."/>
            <person name="Kimura A."/>
            <person name="Kitahashi Y."/>
            <person name="Uohara A."/>
        </authorList>
    </citation>
    <scope>NUCLEOTIDE SEQUENCE [LARGE SCALE GENOMIC DNA]</scope>
    <source>
        <strain evidence="1 2">NBRC 108639</strain>
    </source>
</reference>
<keyword evidence="2" id="KW-1185">Reference proteome</keyword>
<sequence length="301" mass="33153">MHVQQLSLFEPQLCQRWRTGRHTWRPVHEGGFDARRYRLVQIPEAAARAFVVQHHYSRSFPAARASFGLLEGEHLVGVAVVGVPMHPRVLTNPFPTLDVTTAAELSRLVLLDDVPSNAESFVMGRLFRLTAEHGLRGLVAFADPQPRIIAGTMVLGGHLGHVYRVTRGRYLGRGTARTLTVLPDGTVLTARAQSKVRRAERGAAGVRARLVGLGAHRYCASVPPDGWNPTPDAPAWSALPPLRQQAAWLEHALAAVGARRVRHLGCHRFAWPVGDRGWRRRCPIGVTELPYPIAIDPAVTL</sequence>
<dbReference type="Proteomes" id="UP000482800">
    <property type="component" value="Unassembled WGS sequence"/>
</dbReference>
<dbReference type="InterPro" id="IPR057895">
    <property type="entry name" value="Mom"/>
</dbReference>
<dbReference type="RefSeq" id="WP_173071032.1">
    <property type="nucleotide sequence ID" value="NZ_BAABGO010000002.1"/>
</dbReference>
<protein>
    <submittedName>
        <fullName evidence="1">Uncharacterized protein</fullName>
    </submittedName>
</protein>
<dbReference type="AlphaFoldDB" id="A0A6V8KU06"/>
<evidence type="ECO:0000313" key="1">
    <source>
        <dbReference type="EMBL" id="GFJ85789.1"/>
    </source>
</evidence>
<accession>A0A6V8KU06</accession>
<organism evidence="1 2">
    <name type="scientific">Phytohabitans houttuyneae</name>
    <dbReference type="NCBI Taxonomy" id="1076126"/>
    <lineage>
        <taxon>Bacteria</taxon>
        <taxon>Bacillati</taxon>
        <taxon>Actinomycetota</taxon>
        <taxon>Actinomycetes</taxon>
        <taxon>Micromonosporales</taxon>
        <taxon>Micromonosporaceae</taxon>
    </lineage>
</organism>
<comment type="caution">
    <text evidence="1">The sequence shown here is derived from an EMBL/GenBank/DDBJ whole genome shotgun (WGS) entry which is preliminary data.</text>
</comment>